<accession>A0A7Y9EHT0</accession>
<dbReference type="Proteomes" id="UP000529783">
    <property type="component" value="Unassembled WGS sequence"/>
</dbReference>
<proteinExistence type="predicted"/>
<dbReference type="RefSeq" id="WP_179844839.1">
    <property type="nucleotide sequence ID" value="NZ_JACCBA010000001.1"/>
</dbReference>
<dbReference type="AlphaFoldDB" id="A0A7Y9EHT0"/>
<keyword evidence="2" id="KW-1185">Reference proteome</keyword>
<evidence type="ECO:0000313" key="1">
    <source>
        <dbReference type="EMBL" id="NYD47821.1"/>
    </source>
</evidence>
<dbReference type="EMBL" id="JACCBA010000001">
    <property type="protein sequence ID" value="NYD47821.1"/>
    <property type="molecule type" value="Genomic_DNA"/>
</dbReference>
<comment type="caution">
    <text evidence="1">The sequence shown here is derived from an EMBL/GenBank/DDBJ whole genome shotgun (WGS) entry which is preliminary data.</text>
</comment>
<sequence>MITDQQVDALRAQLTGRMDDFRQLIGQMHSRAETDGFDALVTAAFFEAVHRRFLGKGAPVDDGEVIEFVVAARERSENAPEIVPPDVGELLINIALGKASVDAKKSVDDNTSFKAKVFLLQVLVGDEGFTEAELEAFLTKVRQMAQETFE</sequence>
<reference evidence="1 2" key="1">
    <citation type="submission" date="2020-07" db="EMBL/GenBank/DDBJ databases">
        <title>Sequencing the genomes of 1000 actinobacteria strains.</title>
        <authorList>
            <person name="Klenk H.-P."/>
        </authorList>
    </citation>
    <scope>NUCLEOTIDE SEQUENCE [LARGE SCALE GENOMIC DNA]</scope>
    <source>
        <strain evidence="1 2">DSM 40398</strain>
    </source>
</reference>
<name>A0A7Y9EHT0_9ACTN</name>
<organism evidence="1 2">
    <name type="scientific">Actinomadura luteofluorescens</name>
    <dbReference type="NCBI Taxonomy" id="46163"/>
    <lineage>
        <taxon>Bacteria</taxon>
        <taxon>Bacillati</taxon>
        <taxon>Actinomycetota</taxon>
        <taxon>Actinomycetes</taxon>
        <taxon>Streptosporangiales</taxon>
        <taxon>Thermomonosporaceae</taxon>
        <taxon>Actinomadura</taxon>
    </lineage>
</organism>
<evidence type="ECO:0000313" key="2">
    <source>
        <dbReference type="Proteomes" id="UP000529783"/>
    </source>
</evidence>
<gene>
    <name evidence="1" type="ORF">BJY14_003804</name>
</gene>
<protein>
    <submittedName>
        <fullName evidence="1">Uncharacterized protein</fullName>
    </submittedName>
</protein>